<feature type="compositionally biased region" description="Basic residues" evidence="1">
    <location>
        <begin position="92"/>
        <end position="101"/>
    </location>
</feature>
<proteinExistence type="predicted"/>
<gene>
    <name evidence="2" type="ORF">GGR38_003817</name>
</gene>
<organism evidence="2 3">
    <name type="scientific">Novosphingobium sediminicola</name>
    <dbReference type="NCBI Taxonomy" id="563162"/>
    <lineage>
        <taxon>Bacteria</taxon>
        <taxon>Pseudomonadati</taxon>
        <taxon>Pseudomonadota</taxon>
        <taxon>Alphaproteobacteria</taxon>
        <taxon>Sphingomonadales</taxon>
        <taxon>Sphingomonadaceae</taxon>
        <taxon>Novosphingobium</taxon>
    </lineage>
</organism>
<dbReference type="Proteomes" id="UP000548867">
    <property type="component" value="Unassembled WGS sequence"/>
</dbReference>
<evidence type="ECO:0000313" key="2">
    <source>
        <dbReference type="EMBL" id="MBB3956850.1"/>
    </source>
</evidence>
<sequence length="118" mass="13056">MSGFDSEDAEYLLNRPEFLRFLFTAIQGAGILGQYASANGQMGRDLGHFEGRRSLGFELLMLADAGQPEPLRSPEALATLDLILREALNPKPKPKDKKRDHRKPDPSLDRYAALGGDD</sequence>
<reference evidence="2 3" key="1">
    <citation type="submission" date="2020-08" db="EMBL/GenBank/DDBJ databases">
        <title>Genomic Encyclopedia of Type Strains, Phase IV (KMG-IV): sequencing the most valuable type-strain genomes for metagenomic binning, comparative biology and taxonomic classification.</title>
        <authorList>
            <person name="Goeker M."/>
        </authorList>
    </citation>
    <scope>NUCLEOTIDE SEQUENCE [LARGE SCALE GENOMIC DNA]</scope>
    <source>
        <strain evidence="2 3">DSM 27057</strain>
    </source>
</reference>
<keyword evidence="3" id="KW-1185">Reference proteome</keyword>
<name>A0A7W6CJY6_9SPHN</name>
<comment type="caution">
    <text evidence="2">The sequence shown here is derived from an EMBL/GenBank/DDBJ whole genome shotgun (WGS) entry which is preliminary data.</text>
</comment>
<dbReference type="EMBL" id="JACIDX010000017">
    <property type="protein sequence ID" value="MBB3956850.1"/>
    <property type="molecule type" value="Genomic_DNA"/>
</dbReference>
<feature type="region of interest" description="Disordered" evidence="1">
    <location>
        <begin position="88"/>
        <end position="118"/>
    </location>
</feature>
<evidence type="ECO:0000256" key="1">
    <source>
        <dbReference type="SAM" id="MobiDB-lite"/>
    </source>
</evidence>
<dbReference type="RefSeq" id="WP_183627703.1">
    <property type="nucleotide sequence ID" value="NZ_JACIDX010000017.1"/>
</dbReference>
<evidence type="ECO:0000313" key="3">
    <source>
        <dbReference type="Proteomes" id="UP000548867"/>
    </source>
</evidence>
<protein>
    <submittedName>
        <fullName evidence="2">Uncharacterized protein</fullName>
    </submittedName>
</protein>
<dbReference type="AlphaFoldDB" id="A0A7W6CJY6"/>
<accession>A0A7W6CJY6</accession>